<dbReference type="InterPro" id="IPR010296">
    <property type="entry name" value="DUF899_thioredox"/>
</dbReference>
<protein>
    <submittedName>
        <fullName evidence="1">DUF899 family protein</fullName>
    </submittedName>
</protein>
<proteinExistence type="predicted"/>
<organism evidence="1 2">
    <name type="scientific">Pseudonocardia tropica</name>
    <dbReference type="NCBI Taxonomy" id="681289"/>
    <lineage>
        <taxon>Bacteria</taxon>
        <taxon>Bacillati</taxon>
        <taxon>Actinomycetota</taxon>
        <taxon>Actinomycetes</taxon>
        <taxon>Pseudonocardiales</taxon>
        <taxon>Pseudonocardiaceae</taxon>
        <taxon>Pseudonocardia</taxon>
    </lineage>
</organism>
<reference evidence="1 2" key="1">
    <citation type="submission" date="2024-03" db="EMBL/GenBank/DDBJ databases">
        <title>Draft genome sequence of Pseudonocardia tropica JCM 19149.</title>
        <authorList>
            <person name="Butdee W."/>
            <person name="Duangmal K."/>
        </authorList>
    </citation>
    <scope>NUCLEOTIDE SEQUENCE [LARGE SCALE GENOMIC DNA]</scope>
    <source>
        <strain evidence="1 2">JCM 19149</strain>
    </source>
</reference>
<dbReference type="RefSeq" id="WP_345647629.1">
    <property type="nucleotide sequence ID" value="NZ_BAABLY010000054.1"/>
</dbReference>
<gene>
    <name evidence="1" type="ORF">WHI96_25370</name>
</gene>
<dbReference type="Proteomes" id="UP001464923">
    <property type="component" value="Unassembled WGS sequence"/>
</dbReference>
<keyword evidence="2" id="KW-1185">Reference proteome</keyword>
<accession>A0ABV1K1Q9</accession>
<evidence type="ECO:0000313" key="1">
    <source>
        <dbReference type="EMBL" id="MEQ3542149.1"/>
    </source>
</evidence>
<evidence type="ECO:0000313" key="2">
    <source>
        <dbReference type="Proteomes" id="UP001464923"/>
    </source>
</evidence>
<name>A0ABV1K1Q9_9PSEU</name>
<comment type="caution">
    <text evidence="1">The sequence shown here is derived from an EMBL/GenBank/DDBJ whole genome shotgun (WGS) entry which is preliminary data.</text>
</comment>
<dbReference type="EMBL" id="JBEDNP010000025">
    <property type="protein sequence ID" value="MEQ3542149.1"/>
    <property type="molecule type" value="Genomic_DNA"/>
</dbReference>
<dbReference type="Pfam" id="PF05988">
    <property type="entry name" value="DUF899"/>
    <property type="match status" value="1"/>
</dbReference>
<sequence>MTTTDSTTAVDPNLPQIVSREEWEAARVSLLEREKQMTRARDALSAERRRLPMVEITGAYTLTGPDGPASLRELLGRTASCSWRT</sequence>